<feature type="transmembrane region" description="Helical" evidence="1">
    <location>
        <begin position="183"/>
        <end position="205"/>
    </location>
</feature>
<accession>A0A6A6XRJ9</accession>
<dbReference type="AlphaFoldDB" id="A0A6A6XRJ9"/>
<evidence type="ECO:0000313" key="3">
    <source>
        <dbReference type="Proteomes" id="UP000799757"/>
    </source>
</evidence>
<feature type="transmembrane region" description="Helical" evidence="1">
    <location>
        <begin position="160"/>
        <end position="177"/>
    </location>
</feature>
<reference evidence="2" key="1">
    <citation type="journal article" date="2020" name="Stud. Mycol.">
        <title>101 Dothideomycetes genomes: a test case for predicting lifestyles and emergence of pathogens.</title>
        <authorList>
            <person name="Haridas S."/>
            <person name="Albert R."/>
            <person name="Binder M."/>
            <person name="Bloem J."/>
            <person name="Labutti K."/>
            <person name="Salamov A."/>
            <person name="Andreopoulos B."/>
            <person name="Baker S."/>
            <person name="Barry K."/>
            <person name="Bills G."/>
            <person name="Bluhm B."/>
            <person name="Cannon C."/>
            <person name="Castanera R."/>
            <person name="Culley D."/>
            <person name="Daum C."/>
            <person name="Ezra D."/>
            <person name="Gonzalez J."/>
            <person name="Henrissat B."/>
            <person name="Kuo A."/>
            <person name="Liang C."/>
            <person name="Lipzen A."/>
            <person name="Lutzoni F."/>
            <person name="Magnuson J."/>
            <person name="Mondo S."/>
            <person name="Nolan M."/>
            <person name="Ohm R."/>
            <person name="Pangilinan J."/>
            <person name="Park H.-J."/>
            <person name="Ramirez L."/>
            <person name="Alfaro M."/>
            <person name="Sun H."/>
            <person name="Tritt A."/>
            <person name="Yoshinaga Y."/>
            <person name="Zwiers L.-H."/>
            <person name="Turgeon B."/>
            <person name="Goodwin S."/>
            <person name="Spatafora J."/>
            <person name="Crous P."/>
            <person name="Grigoriev I."/>
        </authorList>
    </citation>
    <scope>NUCLEOTIDE SEQUENCE</scope>
    <source>
        <strain evidence="2">CBS 109.77</strain>
    </source>
</reference>
<proteinExistence type="predicted"/>
<feature type="transmembrane region" description="Helical" evidence="1">
    <location>
        <begin position="35"/>
        <end position="52"/>
    </location>
</feature>
<keyword evidence="1" id="KW-0812">Transmembrane</keyword>
<dbReference type="Proteomes" id="UP000799757">
    <property type="component" value="Unassembled WGS sequence"/>
</dbReference>
<dbReference type="EMBL" id="MU001768">
    <property type="protein sequence ID" value="KAF2799196.1"/>
    <property type="molecule type" value="Genomic_DNA"/>
</dbReference>
<keyword evidence="1" id="KW-1133">Transmembrane helix</keyword>
<keyword evidence="3" id="KW-1185">Reference proteome</keyword>
<protein>
    <submittedName>
        <fullName evidence="2">Uncharacterized protein</fullName>
    </submittedName>
</protein>
<evidence type="ECO:0000313" key="2">
    <source>
        <dbReference type="EMBL" id="KAF2799196.1"/>
    </source>
</evidence>
<evidence type="ECO:0000256" key="1">
    <source>
        <dbReference type="SAM" id="Phobius"/>
    </source>
</evidence>
<name>A0A6A6XRJ9_9PLEO</name>
<sequence length="250" mass="28853">MASTFTEMPTFSTARAVPIPGITPLHSHINLRDRVRIVLFLAIPIYARIYLFSSISVAFGHIYVIGCTGVCIVHFSNGIIGLGTVRDIIYGLFTSSFPGWSTSILRILWVGSSIEGWRWEIVYWTFVGRQLTYLLPKYYGSDVEALIEEYRNGYPQYERNIFMISGAIVYMILWPKGCSWYDAMLMTGILRCFIQYGYLLCLNYAHLRIFGMTARQDLWTYRDMYVRYWMPDAQGNPIRVSIPLSQSYKG</sequence>
<dbReference type="OrthoDB" id="3788479at2759"/>
<feature type="transmembrane region" description="Helical" evidence="1">
    <location>
        <begin position="58"/>
        <end position="76"/>
    </location>
</feature>
<organism evidence="2 3">
    <name type="scientific">Melanomma pulvis-pyrius CBS 109.77</name>
    <dbReference type="NCBI Taxonomy" id="1314802"/>
    <lineage>
        <taxon>Eukaryota</taxon>
        <taxon>Fungi</taxon>
        <taxon>Dikarya</taxon>
        <taxon>Ascomycota</taxon>
        <taxon>Pezizomycotina</taxon>
        <taxon>Dothideomycetes</taxon>
        <taxon>Pleosporomycetidae</taxon>
        <taxon>Pleosporales</taxon>
        <taxon>Melanommataceae</taxon>
        <taxon>Melanomma</taxon>
    </lineage>
</organism>
<keyword evidence="1" id="KW-0472">Membrane</keyword>
<gene>
    <name evidence="2" type="ORF">K505DRAFT_390063</name>
</gene>